<reference evidence="2" key="1">
    <citation type="submission" date="2025-08" db="UniProtKB">
        <authorList>
            <consortium name="RefSeq"/>
        </authorList>
    </citation>
    <scope>IDENTIFICATION</scope>
    <source>
        <tissue evidence="2">Whole insect</tissue>
    </source>
</reference>
<protein>
    <submittedName>
        <fullName evidence="2">Uncharacterized protein LOC114326431</fullName>
    </submittedName>
</protein>
<name>A0A6P7FAH8_DIAVI</name>
<dbReference type="AlphaFoldDB" id="A0A6P7FAH8"/>
<feature type="compositionally biased region" description="Basic and acidic residues" evidence="1">
    <location>
        <begin position="72"/>
        <end position="89"/>
    </location>
</feature>
<feature type="region of interest" description="Disordered" evidence="1">
    <location>
        <begin position="1"/>
        <end position="53"/>
    </location>
</feature>
<dbReference type="OrthoDB" id="10629728at2759"/>
<feature type="region of interest" description="Disordered" evidence="1">
    <location>
        <begin position="67"/>
        <end position="109"/>
    </location>
</feature>
<evidence type="ECO:0000256" key="1">
    <source>
        <dbReference type="SAM" id="MobiDB-lite"/>
    </source>
</evidence>
<dbReference type="InParanoid" id="A0A6P7FAH8"/>
<proteinExistence type="predicted"/>
<feature type="compositionally biased region" description="Basic and acidic residues" evidence="1">
    <location>
        <begin position="16"/>
        <end position="37"/>
    </location>
</feature>
<sequence>MTDAENLSEKVSVNLREGDKEGDSTQCHEKLNQKEENQTEVAEVDSSKDELNEDEVDEIDGMVHTVDGLSLENKDEKAEDVTEELEKADAAQSSPFRSESSDPKKKFSKFAPRSLIDVPDYAYVSIDGSFQSSF</sequence>
<dbReference type="RefSeq" id="XP_028130603.1">
    <property type="nucleotide sequence ID" value="XM_028274802.1"/>
</dbReference>
<organism evidence="2">
    <name type="scientific">Diabrotica virgifera virgifera</name>
    <name type="common">western corn rootworm</name>
    <dbReference type="NCBI Taxonomy" id="50390"/>
    <lineage>
        <taxon>Eukaryota</taxon>
        <taxon>Metazoa</taxon>
        <taxon>Ecdysozoa</taxon>
        <taxon>Arthropoda</taxon>
        <taxon>Hexapoda</taxon>
        <taxon>Insecta</taxon>
        <taxon>Pterygota</taxon>
        <taxon>Neoptera</taxon>
        <taxon>Endopterygota</taxon>
        <taxon>Coleoptera</taxon>
        <taxon>Polyphaga</taxon>
        <taxon>Cucujiformia</taxon>
        <taxon>Chrysomeloidea</taxon>
        <taxon>Chrysomelidae</taxon>
        <taxon>Galerucinae</taxon>
        <taxon>Diabroticina</taxon>
        <taxon>Diabroticites</taxon>
        <taxon>Diabrotica</taxon>
    </lineage>
</organism>
<evidence type="ECO:0000313" key="2">
    <source>
        <dbReference type="RefSeq" id="XP_028130603.1"/>
    </source>
</evidence>
<accession>A0A6P7FAH8</accession>
<gene>
    <name evidence="2" type="primary">LOC114326431</name>
</gene>